<dbReference type="FunFam" id="3.40.50.410:FF:000007">
    <property type="entry name" value="Calcium voltage-gated channel auxiliary subunit alpha2delta 3"/>
    <property type="match status" value="1"/>
</dbReference>
<dbReference type="SUPFAM" id="SSF53300">
    <property type="entry name" value="vWA-like"/>
    <property type="match status" value="1"/>
</dbReference>
<dbReference type="Gene3D" id="3.30.450.20">
    <property type="entry name" value="PAS domain"/>
    <property type="match status" value="1"/>
</dbReference>
<evidence type="ECO:0000256" key="2">
    <source>
        <dbReference type="ARBA" id="ARBA00007060"/>
    </source>
</evidence>
<evidence type="ECO:0000256" key="15">
    <source>
        <dbReference type="ARBA" id="ARBA00023180"/>
    </source>
</evidence>
<dbReference type="PROSITE" id="PS50234">
    <property type="entry name" value="VWFA"/>
    <property type="match status" value="1"/>
</dbReference>
<dbReference type="GO" id="GO:0005245">
    <property type="term" value="F:voltage-gated calcium channel activity"/>
    <property type="evidence" value="ECO:0007669"/>
    <property type="project" value="TreeGrafter"/>
</dbReference>
<dbReference type="InterPro" id="IPR051173">
    <property type="entry name" value="Ca_channel_alpha-2/delta"/>
</dbReference>
<keyword evidence="11" id="KW-1133">Transmembrane helix</keyword>
<keyword evidence="13" id="KW-0472">Membrane</keyword>
<keyword evidence="7" id="KW-0479">Metal-binding</keyword>
<keyword evidence="4" id="KW-0109">Calcium transport</keyword>
<protein>
    <recommendedName>
        <fullName evidence="17">VWFA domain-containing protein</fullName>
    </recommendedName>
</protein>
<evidence type="ECO:0000259" key="17">
    <source>
        <dbReference type="PROSITE" id="PS50234"/>
    </source>
</evidence>
<evidence type="ECO:0000256" key="5">
    <source>
        <dbReference type="ARBA" id="ARBA00022673"/>
    </source>
</evidence>
<dbReference type="AlphaFoldDB" id="A0AAD9NYV8"/>
<keyword evidence="5" id="KW-0107">Calcium channel</keyword>
<evidence type="ECO:0000256" key="6">
    <source>
        <dbReference type="ARBA" id="ARBA00022692"/>
    </source>
</evidence>
<dbReference type="InterPro" id="IPR036465">
    <property type="entry name" value="vWFA_dom_sf"/>
</dbReference>
<dbReference type="SMART" id="SM00327">
    <property type="entry name" value="VWA"/>
    <property type="match status" value="1"/>
</dbReference>
<dbReference type="GO" id="GO:0046872">
    <property type="term" value="F:metal ion binding"/>
    <property type="evidence" value="ECO:0007669"/>
    <property type="project" value="UniProtKB-KW"/>
</dbReference>
<keyword evidence="8" id="KW-0732">Signal</keyword>
<dbReference type="Proteomes" id="UP001209878">
    <property type="component" value="Unassembled WGS sequence"/>
</dbReference>
<keyword evidence="3" id="KW-0813">Transport</keyword>
<feature type="domain" description="VWFA" evidence="17">
    <location>
        <begin position="261"/>
        <end position="443"/>
    </location>
</feature>
<keyword evidence="19" id="KW-1185">Reference proteome</keyword>
<evidence type="ECO:0000256" key="10">
    <source>
        <dbReference type="ARBA" id="ARBA00022882"/>
    </source>
</evidence>
<gene>
    <name evidence="18" type="ORF">NP493_248g03021</name>
</gene>
<evidence type="ECO:0000313" key="18">
    <source>
        <dbReference type="EMBL" id="KAK2184995.1"/>
    </source>
</evidence>
<dbReference type="GO" id="GO:0005891">
    <property type="term" value="C:voltage-gated calcium channel complex"/>
    <property type="evidence" value="ECO:0007669"/>
    <property type="project" value="TreeGrafter"/>
</dbReference>
<evidence type="ECO:0000256" key="8">
    <source>
        <dbReference type="ARBA" id="ARBA00022729"/>
    </source>
</evidence>
<evidence type="ECO:0000256" key="7">
    <source>
        <dbReference type="ARBA" id="ARBA00022723"/>
    </source>
</evidence>
<dbReference type="InterPro" id="IPR013680">
    <property type="entry name" value="VDCC_a2/dsu"/>
</dbReference>
<evidence type="ECO:0000256" key="9">
    <source>
        <dbReference type="ARBA" id="ARBA00022837"/>
    </source>
</evidence>
<accession>A0AAD9NYV8</accession>
<dbReference type="EMBL" id="JAODUO010000247">
    <property type="protein sequence ID" value="KAK2184995.1"/>
    <property type="molecule type" value="Genomic_DNA"/>
</dbReference>
<dbReference type="PANTHER" id="PTHR10166">
    <property type="entry name" value="VOLTAGE-DEPENDENT CALCIUM CHANNEL SUBUNIT ALPHA-2/DELTA-RELATED"/>
    <property type="match status" value="1"/>
</dbReference>
<dbReference type="PANTHER" id="PTHR10166:SF37">
    <property type="entry name" value="STOLID, ISOFORM H"/>
    <property type="match status" value="1"/>
</dbReference>
<dbReference type="Gene3D" id="3.40.50.410">
    <property type="entry name" value="von Willebrand factor, type A domain"/>
    <property type="match status" value="1"/>
</dbReference>
<keyword evidence="10" id="KW-0851">Voltage-gated channel</keyword>
<keyword evidence="9" id="KW-0106">Calcium</keyword>
<keyword evidence="15" id="KW-0325">Glycoprotein</keyword>
<evidence type="ECO:0000256" key="3">
    <source>
        <dbReference type="ARBA" id="ARBA00022448"/>
    </source>
</evidence>
<keyword evidence="16" id="KW-0407">Ion channel</keyword>
<evidence type="ECO:0000256" key="16">
    <source>
        <dbReference type="ARBA" id="ARBA00023303"/>
    </source>
</evidence>
<comment type="subcellular location">
    <subcellularLocation>
        <location evidence="1">Membrane</location>
        <topology evidence="1">Single-pass type I membrane protein</topology>
    </subcellularLocation>
</comment>
<organism evidence="18 19">
    <name type="scientific">Ridgeia piscesae</name>
    <name type="common">Tubeworm</name>
    <dbReference type="NCBI Taxonomy" id="27915"/>
    <lineage>
        <taxon>Eukaryota</taxon>
        <taxon>Metazoa</taxon>
        <taxon>Spiralia</taxon>
        <taxon>Lophotrochozoa</taxon>
        <taxon>Annelida</taxon>
        <taxon>Polychaeta</taxon>
        <taxon>Sedentaria</taxon>
        <taxon>Canalipalpata</taxon>
        <taxon>Sabellida</taxon>
        <taxon>Siboglinidae</taxon>
        <taxon>Ridgeia</taxon>
    </lineage>
</organism>
<sequence length="1162" mass="131133">MLLPSLARFTHAVNSLQLLCLFASVGRLNSELNLPIKGIEQWAVNFGNAVFKMSESATALQELQMDYLLMDTKVEPIRGSKLLRNMKQRIEGMLSKKAAAVKTLVKVAEEAYASHIPEKYVDHEGYKILASNFSEDSEDFVTTYKIDYPKAKKLNKSEFPLEENAHFGSIPVNLFRSTVHVPTNVYDESDEVLNGVDWSEKLDEFFRKNYEDDPTLTWQYFGSASGFLRSYPGMEWPMHGVDVFDCRTCGWYIQAANSPKDLILLIDTSGSMTGQRLEIAKATVEKILQTLSDDDYFNVIKFSDTSEYVDHCFNGTLVQANADNKKRIMASLDNIITRNMAKFEGALTEAFEVLNAMNETGQCSQCNRAIMLITDGAPETHEDIFKTYNWPEKNIRMFTFVIGREVGESKAAQWMACANKGYYSHISTLADVHEHVQDYIHVLSRPMVIERVDHTIWTNVYVDKAVSVQDVPQLVMSVAQPVFDIRNTTLYKGILLGIVGTDVPLSQLTKLAPQYKVGVNGYVFAITNNGYVIFHPDFRPMQDDKMKPNYNSVDLAEVELADNIDALRKLMVDRATKGPITMKVKIHYDDMKRVAIREQNYFVTDIADTPFSLGIALPAGYGMNRLKGLLKVQDADLDALRASQVKIAPWNYCELSANESKHDPLEAILVYLKYGQQKKSIYKEKCDDQLIQGLLYDAKATRGALANWMKVNADGTLNDSMSRRKGIEVVFLGTKSGLTRYYTLVENVTDRNFVYNVNGTIEELYYKQAVENGEGIFTFSVPFNAGAHDWWNETVLTASTPIIVSEDGREAVAAVVGLQMSYPHFYEMFINMSKTCDDPTTRDCNLTCESAELDCYLLDNNGFVVLSENQGEIGKFFGELDATLMKALIIDDDDGTSTPGRGVFERVEVVDYQALCAIWKRGSSAASSLVYDPLRWIFGTIFSAVHEIAIFLIQYSVYSLWSGGPTTVNAADGDAEKSEDFHSAYLNRLMEFSSEDQVQQWGQELVKGPIDYTNRQEVREWYEDKVRKFGPHLVRLEACVKRTDLYRLRTGALPESGTLTKCGWCKRSYTVHRVPRTNLMLLAVDSQCYCIVDEPVTVEPREVTHIDTLLCEKLKKEAYRKRPAECYAYHPKEDSSDCGAAGSLEASLFTTIVFLAWHAVVV</sequence>
<evidence type="ECO:0000313" key="19">
    <source>
        <dbReference type="Proteomes" id="UP001209878"/>
    </source>
</evidence>
<dbReference type="FunFam" id="3.30.450.20:FF:000012">
    <property type="entry name" value="Calcium channel, voltage-dependent, alpha2/delta subunit 3"/>
    <property type="match status" value="1"/>
</dbReference>
<name>A0AAD9NYV8_RIDPI</name>
<evidence type="ECO:0000256" key="12">
    <source>
        <dbReference type="ARBA" id="ARBA00023065"/>
    </source>
</evidence>
<comment type="caution">
    <text evidence="18">The sequence shown here is derived from an EMBL/GenBank/DDBJ whole genome shotgun (WGS) entry which is preliminary data.</text>
</comment>
<evidence type="ECO:0000256" key="14">
    <source>
        <dbReference type="ARBA" id="ARBA00023157"/>
    </source>
</evidence>
<proteinExistence type="inferred from homology"/>
<dbReference type="InterPro" id="IPR013608">
    <property type="entry name" value="VWA_N"/>
</dbReference>
<comment type="similarity">
    <text evidence="2">Belongs to the calcium channel subunit alpha-2/delta family.</text>
</comment>
<keyword evidence="6" id="KW-0812">Transmembrane</keyword>
<evidence type="ECO:0000256" key="11">
    <source>
        <dbReference type="ARBA" id="ARBA00022989"/>
    </source>
</evidence>
<dbReference type="InterPro" id="IPR002035">
    <property type="entry name" value="VWF_A"/>
</dbReference>
<dbReference type="Pfam" id="PF08473">
    <property type="entry name" value="VGCC_alpha2"/>
    <property type="match status" value="2"/>
</dbReference>
<dbReference type="Pfam" id="PF08399">
    <property type="entry name" value="VWA_N"/>
    <property type="match status" value="1"/>
</dbReference>
<keyword evidence="14" id="KW-1015">Disulfide bond</keyword>
<evidence type="ECO:0000256" key="13">
    <source>
        <dbReference type="ARBA" id="ARBA00023136"/>
    </source>
</evidence>
<keyword evidence="12" id="KW-0406">Ion transport</keyword>
<dbReference type="Pfam" id="PF00092">
    <property type="entry name" value="VWA"/>
    <property type="match status" value="1"/>
</dbReference>
<reference evidence="18" key="1">
    <citation type="journal article" date="2023" name="Mol. Biol. Evol.">
        <title>Third-Generation Sequencing Reveals the Adaptive Role of the Epigenome in Three Deep-Sea Polychaetes.</title>
        <authorList>
            <person name="Perez M."/>
            <person name="Aroh O."/>
            <person name="Sun Y."/>
            <person name="Lan Y."/>
            <person name="Juniper S.K."/>
            <person name="Young C.R."/>
            <person name="Angers B."/>
            <person name="Qian P.Y."/>
        </authorList>
    </citation>
    <scope>NUCLEOTIDE SEQUENCE</scope>
    <source>
        <strain evidence="18">R07B-5</strain>
    </source>
</reference>
<evidence type="ECO:0000256" key="1">
    <source>
        <dbReference type="ARBA" id="ARBA00004479"/>
    </source>
</evidence>
<evidence type="ECO:0000256" key="4">
    <source>
        <dbReference type="ARBA" id="ARBA00022568"/>
    </source>
</evidence>